<evidence type="ECO:0000256" key="1">
    <source>
        <dbReference type="ARBA" id="ARBA00004141"/>
    </source>
</evidence>
<accession>A0A1Y2E9W4</accession>
<dbReference type="Gene3D" id="1.20.1250.20">
    <property type="entry name" value="MFS general substrate transporter like domains"/>
    <property type="match status" value="1"/>
</dbReference>
<protein>
    <recommendedName>
        <fullName evidence="5">Major facilitator superfamily domain-containing protein</fullName>
    </recommendedName>
</protein>
<dbReference type="EMBL" id="MCGR01000059">
    <property type="protein sequence ID" value="ORY68036.1"/>
    <property type="molecule type" value="Genomic_DNA"/>
</dbReference>
<dbReference type="AlphaFoldDB" id="A0A1Y2E9W4"/>
<dbReference type="SUPFAM" id="SSF103473">
    <property type="entry name" value="MFS general substrate transporter"/>
    <property type="match status" value="2"/>
</dbReference>
<dbReference type="GO" id="GO:0022857">
    <property type="term" value="F:transmembrane transporter activity"/>
    <property type="evidence" value="ECO:0007669"/>
    <property type="project" value="InterPro"/>
</dbReference>
<dbReference type="InterPro" id="IPR011701">
    <property type="entry name" value="MFS"/>
</dbReference>
<evidence type="ECO:0008006" key="5">
    <source>
        <dbReference type="Google" id="ProtNLM"/>
    </source>
</evidence>
<dbReference type="OrthoDB" id="18110at2759"/>
<gene>
    <name evidence="3" type="ORF">BCR35DRAFT_171810</name>
</gene>
<evidence type="ECO:0000313" key="3">
    <source>
        <dbReference type="EMBL" id="ORY68036.1"/>
    </source>
</evidence>
<dbReference type="STRING" id="106004.A0A1Y2E9W4"/>
<feature type="transmembrane region" description="Helical" evidence="2">
    <location>
        <begin position="83"/>
        <end position="102"/>
    </location>
</feature>
<feature type="transmembrane region" description="Helical" evidence="2">
    <location>
        <begin position="367"/>
        <end position="392"/>
    </location>
</feature>
<keyword evidence="4" id="KW-1185">Reference proteome</keyword>
<keyword evidence="2" id="KW-0812">Transmembrane</keyword>
<dbReference type="Pfam" id="PF07690">
    <property type="entry name" value="MFS_1"/>
    <property type="match status" value="1"/>
</dbReference>
<name>A0A1Y2E9W4_9BASI</name>
<evidence type="ECO:0000256" key="2">
    <source>
        <dbReference type="SAM" id="Phobius"/>
    </source>
</evidence>
<keyword evidence="2" id="KW-1133">Transmembrane helix</keyword>
<proteinExistence type="predicted"/>
<feature type="transmembrane region" description="Helical" evidence="2">
    <location>
        <begin position="40"/>
        <end position="62"/>
    </location>
</feature>
<feature type="transmembrane region" description="Helical" evidence="2">
    <location>
        <begin position="431"/>
        <end position="453"/>
    </location>
</feature>
<dbReference type="CDD" id="cd06174">
    <property type="entry name" value="MFS"/>
    <property type="match status" value="1"/>
</dbReference>
<sequence>MAGLTTASLVGLEEPEDPYYAPSPSPITRWLGLDPTVSPLNAFSLLSSSLLSITFLVALNAIQPAILDGLQVPQDKVGKVTGQLILADELIALALYAVWGWIADRFGVRWVAVAGHGVISVALMLYPRVETVFPPLLLSRMLFACGASALVTALSAALSGMTALPLPPPSPLADDQQEEDDDGASLLREEAEADHVPKPEHSARFAGVLGFATGCGALLAVFVFLPLPAQLVDNLHIPIRRALRWTFSILAGLALLESLFLIVGLRRRPTPPKSEDEQRQAEAEKKPFAKAALAAVAELPRGFVLATKEADIALSYLSSFAGRSSATIVTAFIPLLVNHYFVTHGLCSDPNALADPSLPPPNSCHSAFITSSILTGVVQLISLLTSPLIGYLSSHISQPLVLTLTSLLGSAAFGGFAYLPRGGDPRSGIVWVYAVGMGVSQIGGIVVSLALVAKGRGKIVASEGKEVGGVLSAAYSFCGGKSYFYAILSTLADPLHPSNRHRYPRSRQTRRIPLRRMGRLAFPSRRPRQCVGHGGFFGCLVEE</sequence>
<keyword evidence="2" id="KW-0472">Membrane</keyword>
<feature type="transmembrane region" description="Helical" evidence="2">
    <location>
        <begin position="399"/>
        <end position="419"/>
    </location>
</feature>
<feature type="transmembrane region" description="Helical" evidence="2">
    <location>
        <begin position="141"/>
        <end position="164"/>
    </location>
</feature>
<feature type="transmembrane region" description="Helical" evidence="2">
    <location>
        <begin position="205"/>
        <end position="225"/>
    </location>
</feature>
<dbReference type="InterPro" id="IPR036259">
    <property type="entry name" value="MFS_trans_sf"/>
</dbReference>
<comment type="caution">
    <text evidence="3">The sequence shown here is derived from an EMBL/GenBank/DDBJ whole genome shotgun (WGS) entry which is preliminary data.</text>
</comment>
<feature type="transmembrane region" description="Helical" evidence="2">
    <location>
        <begin position="108"/>
        <end position="129"/>
    </location>
</feature>
<dbReference type="InParanoid" id="A0A1Y2E9W4"/>
<reference evidence="3 4" key="1">
    <citation type="submission" date="2016-07" db="EMBL/GenBank/DDBJ databases">
        <title>Pervasive Adenine N6-methylation of Active Genes in Fungi.</title>
        <authorList>
            <consortium name="DOE Joint Genome Institute"/>
            <person name="Mondo S.J."/>
            <person name="Dannebaum R.O."/>
            <person name="Kuo R.C."/>
            <person name="Labutti K."/>
            <person name="Haridas S."/>
            <person name="Kuo A."/>
            <person name="Salamov A."/>
            <person name="Ahrendt S.R."/>
            <person name="Lipzen A."/>
            <person name="Sullivan W."/>
            <person name="Andreopoulos W.B."/>
            <person name="Clum A."/>
            <person name="Lindquist E."/>
            <person name="Daum C."/>
            <person name="Ramamoorthy G.K."/>
            <person name="Gryganskyi A."/>
            <person name="Culley D."/>
            <person name="Magnuson J.K."/>
            <person name="James T.Y."/>
            <person name="O'Malley M.A."/>
            <person name="Stajich J.E."/>
            <person name="Spatafora J.W."/>
            <person name="Visel A."/>
            <person name="Grigoriev I.V."/>
        </authorList>
    </citation>
    <scope>NUCLEOTIDE SEQUENCE [LARGE SCALE GENOMIC DNA]</scope>
    <source>
        <strain evidence="3 4">62-1032</strain>
    </source>
</reference>
<dbReference type="PANTHER" id="PTHR23524">
    <property type="entry name" value="TRANSPORTER, PUTATIVE (AFU_ORTHOLOGUE AFUA_8G04850)-RELATED"/>
    <property type="match status" value="1"/>
</dbReference>
<dbReference type="PANTHER" id="PTHR23524:SF1">
    <property type="entry name" value="MRH DOMAIN-CONTAINING PROTEIN-RELATED"/>
    <property type="match status" value="1"/>
</dbReference>
<evidence type="ECO:0000313" key="4">
    <source>
        <dbReference type="Proteomes" id="UP000193467"/>
    </source>
</evidence>
<organism evidence="3 4">
    <name type="scientific">Leucosporidium creatinivorum</name>
    <dbReference type="NCBI Taxonomy" id="106004"/>
    <lineage>
        <taxon>Eukaryota</taxon>
        <taxon>Fungi</taxon>
        <taxon>Dikarya</taxon>
        <taxon>Basidiomycota</taxon>
        <taxon>Pucciniomycotina</taxon>
        <taxon>Microbotryomycetes</taxon>
        <taxon>Leucosporidiales</taxon>
        <taxon>Leucosporidium</taxon>
    </lineage>
</organism>
<dbReference type="GO" id="GO:0016020">
    <property type="term" value="C:membrane"/>
    <property type="evidence" value="ECO:0007669"/>
    <property type="project" value="UniProtKB-SubCell"/>
</dbReference>
<feature type="transmembrane region" description="Helical" evidence="2">
    <location>
        <begin position="245"/>
        <end position="265"/>
    </location>
</feature>
<comment type="subcellular location">
    <subcellularLocation>
        <location evidence="1">Membrane</location>
        <topology evidence="1">Multi-pass membrane protein</topology>
    </subcellularLocation>
</comment>
<dbReference type="Proteomes" id="UP000193467">
    <property type="component" value="Unassembled WGS sequence"/>
</dbReference>